<comment type="caution">
    <text evidence="5">The sequence shown here is derived from an EMBL/GenBank/DDBJ whole genome shotgun (WGS) entry which is preliminary data.</text>
</comment>
<name>A0A150GGS1_GONPE</name>
<accession>A0A150GGS1</accession>
<dbReference type="Proteomes" id="UP000075714">
    <property type="component" value="Unassembled WGS sequence"/>
</dbReference>
<keyword evidence="3" id="KW-0812">Transmembrane</keyword>
<dbReference type="SMART" id="SM00054">
    <property type="entry name" value="EFh"/>
    <property type="match status" value="1"/>
</dbReference>
<dbReference type="PROSITE" id="PS50222">
    <property type="entry name" value="EF_HAND_2"/>
    <property type="match status" value="1"/>
</dbReference>
<feature type="domain" description="EF-hand" evidence="4">
    <location>
        <begin position="56"/>
        <end position="91"/>
    </location>
</feature>
<dbReference type="OrthoDB" id="423042at2759"/>
<keyword evidence="3" id="KW-0472">Membrane</keyword>
<feature type="transmembrane region" description="Helical" evidence="3">
    <location>
        <begin position="97"/>
        <end position="124"/>
    </location>
</feature>
<feature type="region of interest" description="Disordered" evidence="2">
    <location>
        <begin position="1"/>
        <end position="21"/>
    </location>
</feature>
<dbReference type="InterPro" id="IPR018247">
    <property type="entry name" value="EF_Hand_1_Ca_BS"/>
</dbReference>
<dbReference type="PROSITE" id="PS00018">
    <property type="entry name" value="EF_HAND_1"/>
    <property type="match status" value="1"/>
</dbReference>
<organism evidence="5 6">
    <name type="scientific">Gonium pectorale</name>
    <name type="common">Green alga</name>
    <dbReference type="NCBI Taxonomy" id="33097"/>
    <lineage>
        <taxon>Eukaryota</taxon>
        <taxon>Viridiplantae</taxon>
        <taxon>Chlorophyta</taxon>
        <taxon>core chlorophytes</taxon>
        <taxon>Chlorophyceae</taxon>
        <taxon>CS clade</taxon>
        <taxon>Chlamydomonadales</taxon>
        <taxon>Volvocaceae</taxon>
        <taxon>Gonium</taxon>
    </lineage>
</organism>
<dbReference type="Gene3D" id="1.10.238.10">
    <property type="entry name" value="EF-hand"/>
    <property type="match status" value="1"/>
</dbReference>
<keyword evidence="6" id="KW-1185">Reference proteome</keyword>
<dbReference type="EMBL" id="LSYV01000025">
    <property type="protein sequence ID" value="KXZ48983.1"/>
    <property type="molecule type" value="Genomic_DNA"/>
</dbReference>
<dbReference type="InterPro" id="IPR011992">
    <property type="entry name" value="EF-hand-dom_pair"/>
</dbReference>
<dbReference type="SUPFAM" id="SSF47473">
    <property type="entry name" value="EF-hand"/>
    <property type="match status" value="1"/>
</dbReference>
<dbReference type="STRING" id="33097.A0A150GGS1"/>
<proteinExistence type="predicted"/>
<reference evidence="6" key="1">
    <citation type="journal article" date="2016" name="Nat. Commun.">
        <title>The Gonium pectorale genome demonstrates co-option of cell cycle regulation during the evolution of multicellularity.</title>
        <authorList>
            <person name="Hanschen E.R."/>
            <person name="Marriage T.N."/>
            <person name="Ferris P.J."/>
            <person name="Hamaji T."/>
            <person name="Toyoda A."/>
            <person name="Fujiyama A."/>
            <person name="Neme R."/>
            <person name="Noguchi H."/>
            <person name="Minakuchi Y."/>
            <person name="Suzuki M."/>
            <person name="Kawai-Toyooka H."/>
            <person name="Smith D.R."/>
            <person name="Sparks H."/>
            <person name="Anderson J."/>
            <person name="Bakaric R."/>
            <person name="Luria V."/>
            <person name="Karger A."/>
            <person name="Kirschner M.W."/>
            <person name="Durand P.M."/>
            <person name="Michod R.E."/>
            <person name="Nozaki H."/>
            <person name="Olson B.J."/>
        </authorList>
    </citation>
    <scope>NUCLEOTIDE SEQUENCE [LARGE SCALE GENOMIC DNA]</scope>
    <source>
        <strain evidence="6">NIES-2863</strain>
    </source>
</reference>
<evidence type="ECO:0000259" key="4">
    <source>
        <dbReference type="PROSITE" id="PS50222"/>
    </source>
</evidence>
<evidence type="ECO:0000256" key="3">
    <source>
        <dbReference type="SAM" id="Phobius"/>
    </source>
</evidence>
<dbReference type="InterPro" id="IPR002048">
    <property type="entry name" value="EF_hand_dom"/>
</dbReference>
<keyword evidence="3" id="KW-1133">Transmembrane helix</keyword>
<evidence type="ECO:0000256" key="2">
    <source>
        <dbReference type="SAM" id="MobiDB-lite"/>
    </source>
</evidence>
<dbReference type="AlphaFoldDB" id="A0A150GGS1"/>
<evidence type="ECO:0000256" key="1">
    <source>
        <dbReference type="ARBA" id="ARBA00022837"/>
    </source>
</evidence>
<gene>
    <name evidence="5" type="ORF">GPECTOR_24g273</name>
</gene>
<evidence type="ECO:0000313" key="5">
    <source>
        <dbReference type="EMBL" id="KXZ48983.1"/>
    </source>
</evidence>
<evidence type="ECO:0000313" key="6">
    <source>
        <dbReference type="Proteomes" id="UP000075714"/>
    </source>
</evidence>
<keyword evidence="1" id="KW-0106">Calcium</keyword>
<sequence>MSKAEEGEAPTTPAGPRAGGIQVGMASSSVRVAEGGKDPKQMLRVQSIMKKVGGAQRSREVHAILEELDRDHDGTIDVAELIDMVEGIVKSRRERRYMWFVIIALFVFAACTIGTIIGLTYAVVNALKDTEVTGSVMYVKGSATDVVKVGSADFAVVNNVMVPRSAADAANPTNITSPTSVMQTAAFAGIRQPLSSRLPLETLFELKFLHIKGVGEAELGVDVNGVARVPLAGSVYGTVVRMITAAGTITLDGTVLTFSSQVADIFEEAGFRVSGSRRALVGDYYVFGFFNAIKDLEPFGLPSDQARPQLPDKNFRMSLKVYQPCTPPGAPGDLCAYAPPADSWDGTAAAAVVDIDGTETTNGVRWMTHHETLVNWEGMVRTETYFALYPGFRKVEVRGAAGSDQQISAWQEEYDEADPLVAVETMFCRTYGMPEGLQGAVLSDSVRNFTYLGVDTLAGGRLARHFQLTVAQQANLTGVVTVDYWDSADDRSPVSFAVDHPVLGELRMEVLDFGPLTAVSPQAQAALFAAPTKEDCPDRALVPQLASPFSVLSGSSLKPALVDGGSDGAAARRRATEVARFRRELAASGGCDGPTKTLYSGPLGPCTFNVDYMVPWHLVGRAECTAAIGAVSLTGTVSGNTCSMKVEGCLSVGLAITQNWLMSKMGMGNFYILKACALYDPSVNMPFIVRATLQWVQQWIRLV</sequence>
<protein>
    <recommendedName>
        <fullName evidence="4">EF-hand domain-containing protein</fullName>
    </recommendedName>
</protein>
<dbReference type="GO" id="GO:0005509">
    <property type="term" value="F:calcium ion binding"/>
    <property type="evidence" value="ECO:0007669"/>
    <property type="project" value="InterPro"/>
</dbReference>